<accession>H8K7P5</accession>
<sequence length="50" mass="5484">MAANNLWLNQVSNIISSANVNLPTGALYGQDIYSSIRAPGNYKMLKNIMI</sequence>
<dbReference type="KEGG" id="rau:MC5_04995"/>
<evidence type="ECO:0000313" key="2">
    <source>
        <dbReference type="Proteomes" id="UP000007589"/>
    </source>
</evidence>
<dbReference type="EMBL" id="CP003338">
    <property type="protein sequence ID" value="AFC71288.1"/>
    <property type="molecule type" value="Genomic_DNA"/>
</dbReference>
<reference evidence="2" key="1">
    <citation type="submission" date="2012-02" db="EMBL/GenBank/DDBJ databases">
        <title>Complete genome sequence of Rickettsia australis strain Cutlack.</title>
        <authorList>
            <person name="Johnson S.L."/>
            <person name="Munk A.C."/>
            <person name="Han S."/>
            <person name="Bruce D.C."/>
            <person name="Dasch G.A."/>
        </authorList>
    </citation>
    <scope>NUCLEOTIDE SEQUENCE [LARGE SCALE GENOMIC DNA]</scope>
    <source>
        <strain evidence="2">Cutlack</strain>
    </source>
</reference>
<keyword evidence="2" id="KW-1185">Reference proteome</keyword>
<gene>
    <name evidence="1" type="ordered locus">MC5_04995</name>
</gene>
<evidence type="ECO:0000313" key="1">
    <source>
        <dbReference type="EMBL" id="AFC71288.1"/>
    </source>
</evidence>
<dbReference type="eggNOG" id="COG0841">
    <property type="taxonomic scope" value="Bacteria"/>
</dbReference>
<dbReference type="Proteomes" id="UP000007589">
    <property type="component" value="Chromosome"/>
</dbReference>
<protein>
    <submittedName>
        <fullName evidence="1">RND family efflux transporter</fullName>
    </submittedName>
</protein>
<dbReference type="AlphaFoldDB" id="H8K7P5"/>
<organism evidence="1 2">
    <name type="scientific">Rickettsia australis (strain Cutlack)</name>
    <dbReference type="NCBI Taxonomy" id="1105110"/>
    <lineage>
        <taxon>Bacteria</taxon>
        <taxon>Pseudomonadati</taxon>
        <taxon>Pseudomonadota</taxon>
        <taxon>Alphaproteobacteria</taxon>
        <taxon>Rickettsiales</taxon>
        <taxon>Rickettsiaceae</taxon>
        <taxon>Rickettsieae</taxon>
        <taxon>Rickettsia</taxon>
        <taxon>spotted fever group</taxon>
    </lineage>
</organism>
<name>H8K7P5_RICAC</name>
<proteinExistence type="predicted"/>
<dbReference type="STRING" id="1105110.MC5_04995"/>
<dbReference type="HOGENOM" id="CLU_3122129_0_0_5"/>